<name>A0A4Y1MV26_9PROT</name>
<dbReference type="Gene3D" id="3.20.20.190">
    <property type="entry name" value="Phosphatidylinositol (PI) phosphodiesterase"/>
    <property type="match status" value="1"/>
</dbReference>
<dbReference type="GO" id="GO:0006629">
    <property type="term" value="P:lipid metabolic process"/>
    <property type="evidence" value="ECO:0007669"/>
    <property type="project" value="InterPro"/>
</dbReference>
<dbReference type="EC" id="3.1.4.46" evidence="1"/>
<dbReference type="EMBL" id="CP025189">
    <property type="protein sequence ID" value="AWV21915.1"/>
    <property type="molecule type" value="Genomic_DNA"/>
</dbReference>
<keyword evidence="1" id="KW-0378">Hydrolase</keyword>
<accession>A0A4Y1MV26</accession>
<sequence>MPDPRIVAHRGCSAFHRENSPAALRRMAGEGASGFLVNDPAAARRALAA</sequence>
<gene>
    <name evidence="1" type="ORF">RADP37_05317</name>
</gene>
<evidence type="ECO:0000313" key="1">
    <source>
        <dbReference type="EMBL" id="AWV21915.1"/>
    </source>
</evidence>
<dbReference type="GO" id="GO:0008889">
    <property type="term" value="F:glycerophosphodiester phosphodiesterase activity"/>
    <property type="evidence" value="ECO:0007669"/>
    <property type="project" value="UniProtKB-EC"/>
</dbReference>
<dbReference type="AlphaFoldDB" id="A0A4Y1MV26"/>
<dbReference type="InterPro" id="IPR017946">
    <property type="entry name" value="PLC-like_Pdiesterase_TIM-brl"/>
</dbReference>
<dbReference type="SUPFAM" id="SSF51695">
    <property type="entry name" value="PLC-like phosphodiesterases"/>
    <property type="match status" value="1"/>
</dbReference>
<reference evidence="1" key="1">
    <citation type="submission" date="2017-12" db="EMBL/GenBank/DDBJ databases">
        <authorList>
            <person name="Martens C."/>
            <person name="Dahlstrom E."/>
            <person name="Barbian K."/>
            <person name="Sykora L."/>
            <person name="Ricklefs S."/>
            <person name="Bruno D."/>
            <person name="Anzick I."/>
            <person name="Myles I."/>
            <person name="Datta S.K."/>
        </authorList>
    </citation>
    <scope>NUCLEOTIDE SEQUENCE</scope>
    <source>
        <strain evidence="1">AD2</strain>
    </source>
</reference>
<proteinExistence type="predicted"/>
<organism evidence="1">
    <name type="scientific">Roseomonas mucosa</name>
    <dbReference type="NCBI Taxonomy" id="207340"/>
    <lineage>
        <taxon>Bacteria</taxon>
        <taxon>Pseudomonadati</taxon>
        <taxon>Pseudomonadota</taxon>
        <taxon>Alphaproteobacteria</taxon>
        <taxon>Acetobacterales</taxon>
        <taxon>Roseomonadaceae</taxon>
        <taxon>Roseomonas</taxon>
    </lineage>
</organism>
<protein>
    <submittedName>
        <fullName evidence="1">Glycerophosphoryl diester phosphodiesterase</fullName>
        <ecNumber evidence="1">3.1.4.46</ecNumber>
    </submittedName>
</protein>
<dbReference type="RefSeq" id="WP_314215125.1">
    <property type="nucleotide sequence ID" value="NZ_CP025189.1"/>
</dbReference>